<evidence type="ECO:0000313" key="1">
    <source>
        <dbReference type="EMBL" id="KAK3946732.1"/>
    </source>
</evidence>
<feature type="non-terminal residue" evidence="1">
    <location>
        <position position="100"/>
    </location>
</feature>
<proteinExistence type="predicted"/>
<sequence length="100" mass="11366">SLILVPRTLNIEYLLYKRTKIIVGYNLGLSQRALVTKEGVLYSTISGLVSWYKVQKLRHSSPQSGRPKSLKNRDLRLISRLIAFDPFVSSKKIKEEGGFS</sequence>
<evidence type="ECO:0000313" key="2">
    <source>
        <dbReference type="Proteomes" id="UP001303222"/>
    </source>
</evidence>
<dbReference type="AlphaFoldDB" id="A0AAN6NJ14"/>
<organism evidence="1 2">
    <name type="scientific">Pseudoneurospora amorphoporcata</name>
    <dbReference type="NCBI Taxonomy" id="241081"/>
    <lineage>
        <taxon>Eukaryota</taxon>
        <taxon>Fungi</taxon>
        <taxon>Dikarya</taxon>
        <taxon>Ascomycota</taxon>
        <taxon>Pezizomycotina</taxon>
        <taxon>Sordariomycetes</taxon>
        <taxon>Sordariomycetidae</taxon>
        <taxon>Sordariales</taxon>
        <taxon>Sordariaceae</taxon>
        <taxon>Pseudoneurospora</taxon>
    </lineage>
</organism>
<keyword evidence="2" id="KW-1185">Reference proteome</keyword>
<gene>
    <name evidence="1" type="ORF">QBC32DRAFT_198145</name>
</gene>
<comment type="caution">
    <text evidence="1">The sequence shown here is derived from an EMBL/GenBank/DDBJ whole genome shotgun (WGS) entry which is preliminary data.</text>
</comment>
<dbReference type="EMBL" id="MU859546">
    <property type="protein sequence ID" value="KAK3946732.1"/>
    <property type="molecule type" value="Genomic_DNA"/>
</dbReference>
<reference evidence="1" key="2">
    <citation type="submission" date="2023-06" db="EMBL/GenBank/DDBJ databases">
        <authorList>
            <consortium name="Lawrence Berkeley National Laboratory"/>
            <person name="Mondo S.J."/>
            <person name="Hensen N."/>
            <person name="Bonometti L."/>
            <person name="Westerberg I."/>
            <person name="Brannstrom I.O."/>
            <person name="Guillou S."/>
            <person name="Cros-Aarteil S."/>
            <person name="Calhoun S."/>
            <person name="Haridas S."/>
            <person name="Kuo A."/>
            <person name="Pangilinan J."/>
            <person name="Riley R."/>
            <person name="Labutti K."/>
            <person name="Andreopoulos B."/>
            <person name="Lipzen A."/>
            <person name="Chen C."/>
            <person name="Yanf M."/>
            <person name="Daum C."/>
            <person name="Ng V."/>
            <person name="Clum A."/>
            <person name="Steindorff A."/>
            <person name="Ohm R."/>
            <person name="Martin F."/>
            <person name="Silar P."/>
            <person name="Natvig D."/>
            <person name="Lalanne C."/>
            <person name="Gautier V."/>
            <person name="Ament-Velasquez S.L."/>
            <person name="Kruys A."/>
            <person name="Hutchinson M.I."/>
            <person name="Powell A.J."/>
            <person name="Barry K."/>
            <person name="Miller A.N."/>
            <person name="Grigoriev I.V."/>
            <person name="Debuchy R."/>
            <person name="Gladieux P."/>
            <person name="Thoren M.H."/>
            <person name="Johannesson H."/>
        </authorList>
    </citation>
    <scope>NUCLEOTIDE SEQUENCE</scope>
    <source>
        <strain evidence="1">CBS 626.80</strain>
    </source>
</reference>
<name>A0AAN6NJ14_9PEZI</name>
<reference evidence="1" key="1">
    <citation type="journal article" date="2023" name="Mol. Phylogenet. Evol.">
        <title>Genome-scale phylogeny and comparative genomics of the fungal order Sordariales.</title>
        <authorList>
            <person name="Hensen N."/>
            <person name="Bonometti L."/>
            <person name="Westerberg I."/>
            <person name="Brannstrom I.O."/>
            <person name="Guillou S."/>
            <person name="Cros-Aarteil S."/>
            <person name="Calhoun S."/>
            <person name="Haridas S."/>
            <person name="Kuo A."/>
            <person name="Mondo S."/>
            <person name="Pangilinan J."/>
            <person name="Riley R."/>
            <person name="LaButti K."/>
            <person name="Andreopoulos B."/>
            <person name="Lipzen A."/>
            <person name="Chen C."/>
            <person name="Yan M."/>
            <person name="Daum C."/>
            <person name="Ng V."/>
            <person name="Clum A."/>
            <person name="Steindorff A."/>
            <person name="Ohm R.A."/>
            <person name="Martin F."/>
            <person name="Silar P."/>
            <person name="Natvig D.O."/>
            <person name="Lalanne C."/>
            <person name="Gautier V."/>
            <person name="Ament-Velasquez S.L."/>
            <person name="Kruys A."/>
            <person name="Hutchinson M.I."/>
            <person name="Powell A.J."/>
            <person name="Barry K."/>
            <person name="Miller A.N."/>
            <person name="Grigoriev I.V."/>
            <person name="Debuchy R."/>
            <person name="Gladieux P."/>
            <person name="Hiltunen Thoren M."/>
            <person name="Johannesson H."/>
        </authorList>
    </citation>
    <scope>NUCLEOTIDE SEQUENCE</scope>
    <source>
        <strain evidence="1">CBS 626.80</strain>
    </source>
</reference>
<accession>A0AAN6NJ14</accession>
<dbReference type="Proteomes" id="UP001303222">
    <property type="component" value="Unassembled WGS sequence"/>
</dbReference>
<feature type="non-terminal residue" evidence="1">
    <location>
        <position position="1"/>
    </location>
</feature>
<protein>
    <submittedName>
        <fullName evidence="1">Uncharacterized protein</fullName>
    </submittedName>
</protein>